<evidence type="ECO:0000313" key="4">
    <source>
        <dbReference type="Proteomes" id="UP001595556"/>
    </source>
</evidence>
<reference evidence="4" key="1">
    <citation type="journal article" date="2019" name="Int. J. Syst. Evol. Microbiol.">
        <title>The Global Catalogue of Microorganisms (GCM) 10K type strain sequencing project: providing services to taxonomists for standard genome sequencing and annotation.</title>
        <authorList>
            <consortium name="The Broad Institute Genomics Platform"/>
            <consortium name="The Broad Institute Genome Sequencing Center for Infectious Disease"/>
            <person name="Wu L."/>
            <person name="Ma J."/>
        </authorList>
    </citation>
    <scope>NUCLEOTIDE SEQUENCE [LARGE SCALE GENOMIC DNA]</scope>
    <source>
        <strain evidence="4">KCTC 52168</strain>
    </source>
</reference>
<evidence type="ECO:0000256" key="1">
    <source>
        <dbReference type="SAM" id="MobiDB-lite"/>
    </source>
</evidence>
<dbReference type="Proteomes" id="UP001595556">
    <property type="component" value="Unassembled WGS sequence"/>
</dbReference>
<dbReference type="Pfam" id="PF15635">
    <property type="entry name" value="Tox-GHH2"/>
    <property type="match status" value="1"/>
</dbReference>
<dbReference type="RefSeq" id="WP_377304097.1">
    <property type="nucleotide sequence ID" value="NZ_CP180191.1"/>
</dbReference>
<protein>
    <submittedName>
        <fullName evidence="3">PAAR-like domain-containing protein</fullName>
    </submittedName>
</protein>
<organism evidence="3 4">
    <name type="scientific">Piscinibacterium candidicorallinum</name>
    <dbReference type="NCBI Taxonomy" id="1793872"/>
    <lineage>
        <taxon>Bacteria</taxon>
        <taxon>Pseudomonadati</taxon>
        <taxon>Pseudomonadota</taxon>
        <taxon>Betaproteobacteria</taxon>
        <taxon>Burkholderiales</taxon>
        <taxon>Piscinibacterium</taxon>
    </lineage>
</organism>
<dbReference type="InterPro" id="IPR028917">
    <property type="entry name" value="Tox-GHH2_domain"/>
</dbReference>
<evidence type="ECO:0000313" key="3">
    <source>
        <dbReference type="EMBL" id="MFC3148298.1"/>
    </source>
</evidence>
<keyword evidence="4" id="KW-1185">Reference proteome</keyword>
<dbReference type="EMBL" id="JBHRTI010000004">
    <property type="protein sequence ID" value="MFC3148298.1"/>
    <property type="molecule type" value="Genomic_DNA"/>
</dbReference>
<feature type="domain" description="Tox-GHH2" evidence="2">
    <location>
        <begin position="211"/>
        <end position="327"/>
    </location>
</feature>
<sequence>MANQIYANGLEVSCKAAEGKSICAFPDVCFTPPQTPATPPGVPIPYPNTGMASDCTDGSSTVQISGKEVMLKNKSYFKKSMGDEAGCAPKKGVVTSKNAGKVYFNSWSMDVKVEGENVVRTSDLTTHNHGSAPGNSPTWPYLDKSAVDAGTGPCKTEMANEKTACQGCKPYGDGDPCASKACQDARKCMLAPFAANKTDYPNVHRCCDGLTPHHIVPLGEFCLPRSQSGGQRGQAPLNDSVKGYNGDLAPCICVEGSDHKRDKASGQLKEHGQVGSAYIRERQARGIENKQQNVKYSDLRDCGAASVKKVFGHCSEDCTKEQLDNYHVKTAKIPPDDPVCQASQQSDYGPKPTSVPTV</sequence>
<name>A0ABV7H6L0_9BURK</name>
<evidence type="ECO:0000259" key="2">
    <source>
        <dbReference type="Pfam" id="PF15635"/>
    </source>
</evidence>
<accession>A0ABV7H6L0</accession>
<gene>
    <name evidence="3" type="ORF">ACFOEN_11660</name>
</gene>
<feature type="region of interest" description="Disordered" evidence="1">
    <location>
        <begin position="330"/>
        <end position="358"/>
    </location>
</feature>
<comment type="caution">
    <text evidence="3">The sequence shown here is derived from an EMBL/GenBank/DDBJ whole genome shotgun (WGS) entry which is preliminary data.</text>
</comment>
<proteinExistence type="predicted"/>
<dbReference type="Pfam" id="PF13665">
    <property type="entry name" value="Tox-PAAR-like"/>
    <property type="match status" value="1"/>
</dbReference>